<organism evidence="10 11">
    <name type="scientific">Vibrio ostreicida</name>
    <dbReference type="NCBI Taxonomy" id="526588"/>
    <lineage>
        <taxon>Bacteria</taxon>
        <taxon>Pseudomonadati</taxon>
        <taxon>Pseudomonadota</taxon>
        <taxon>Gammaproteobacteria</taxon>
        <taxon>Vibrionales</taxon>
        <taxon>Vibrionaceae</taxon>
        <taxon>Vibrio</taxon>
    </lineage>
</organism>
<evidence type="ECO:0000313" key="10">
    <source>
        <dbReference type="EMBL" id="MDN3609088.1"/>
    </source>
</evidence>
<evidence type="ECO:0000256" key="5">
    <source>
        <dbReference type="ARBA" id="ARBA00023295"/>
    </source>
</evidence>
<dbReference type="Gene3D" id="3.30.379.10">
    <property type="entry name" value="Chitobiase/beta-hexosaminidase domain 2-like"/>
    <property type="match status" value="1"/>
</dbReference>
<reference evidence="11" key="1">
    <citation type="journal article" date="2019" name="Int. J. Syst. Evol. Microbiol.">
        <title>The Global Catalogue of Microorganisms (GCM) 10K type strain sequencing project: providing services to taxonomists for standard genome sequencing and annotation.</title>
        <authorList>
            <consortium name="The Broad Institute Genomics Platform"/>
            <consortium name="The Broad Institute Genome Sequencing Center for Infectious Disease"/>
            <person name="Wu L."/>
            <person name="Ma J."/>
        </authorList>
    </citation>
    <scope>NUCLEOTIDE SEQUENCE [LARGE SCALE GENOMIC DNA]</scope>
    <source>
        <strain evidence="11">CECT 7398</strain>
    </source>
</reference>
<protein>
    <recommendedName>
        <fullName evidence="3">beta-N-acetylhexosaminidase</fullName>
        <ecNumber evidence="3">3.2.1.52</ecNumber>
    </recommendedName>
    <alternativeName>
        <fullName evidence="6">Beta-N-acetylhexosaminidase</fullName>
    </alternativeName>
    <alternativeName>
        <fullName evidence="7">N-acetyl-beta-glucosaminidase</fullName>
    </alternativeName>
</protein>
<dbReference type="SUPFAM" id="SSF51445">
    <property type="entry name" value="(Trans)glycosidases"/>
    <property type="match status" value="1"/>
</dbReference>
<feature type="domain" description="Glycoside hydrolase family 20 catalytic" evidence="8">
    <location>
        <begin position="258"/>
        <end position="605"/>
    </location>
</feature>
<dbReference type="Pfam" id="PF02838">
    <property type="entry name" value="Glyco_hydro_20b"/>
    <property type="match status" value="1"/>
</dbReference>
<keyword evidence="11" id="KW-1185">Reference proteome</keyword>
<dbReference type="Pfam" id="PF00728">
    <property type="entry name" value="Glyco_hydro_20"/>
    <property type="match status" value="1"/>
</dbReference>
<evidence type="ECO:0000259" key="9">
    <source>
        <dbReference type="Pfam" id="PF02838"/>
    </source>
</evidence>
<evidence type="ECO:0000256" key="3">
    <source>
        <dbReference type="ARBA" id="ARBA00012663"/>
    </source>
</evidence>
<dbReference type="Gene3D" id="3.20.20.80">
    <property type="entry name" value="Glycosidases"/>
    <property type="match status" value="1"/>
</dbReference>
<evidence type="ECO:0000256" key="7">
    <source>
        <dbReference type="ARBA" id="ARBA00033000"/>
    </source>
</evidence>
<dbReference type="CDD" id="cd06563">
    <property type="entry name" value="GH20_chitobiase-like"/>
    <property type="match status" value="1"/>
</dbReference>
<gene>
    <name evidence="10" type="ORF">QWZ16_05030</name>
</gene>
<evidence type="ECO:0000256" key="6">
    <source>
        <dbReference type="ARBA" id="ARBA00030512"/>
    </source>
</evidence>
<dbReference type="InterPro" id="IPR029018">
    <property type="entry name" value="Hex-like_dom2"/>
</dbReference>
<evidence type="ECO:0000256" key="1">
    <source>
        <dbReference type="ARBA" id="ARBA00001231"/>
    </source>
</evidence>
<comment type="caution">
    <text evidence="10">The sequence shown here is derived from an EMBL/GenBank/DDBJ whole genome shotgun (WGS) entry which is preliminary data.</text>
</comment>
<dbReference type="EC" id="3.2.1.52" evidence="3"/>
<dbReference type="InterPro" id="IPR017853">
    <property type="entry name" value="GH"/>
</dbReference>
<proteinExistence type="inferred from homology"/>
<evidence type="ECO:0000313" key="11">
    <source>
        <dbReference type="Proteomes" id="UP001238540"/>
    </source>
</evidence>
<dbReference type="PANTHER" id="PTHR22600">
    <property type="entry name" value="BETA-HEXOSAMINIDASE"/>
    <property type="match status" value="1"/>
</dbReference>
<dbReference type="RefSeq" id="WP_170882286.1">
    <property type="nucleotide sequence ID" value="NZ_JABEYA020000002.1"/>
</dbReference>
<comment type="catalytic activity">
    <reaction evidence="1">
        <text>Hydrolysis of terminal non-reducing N-acetyl-D-hexosamine residues in N-acetyl-beta-D-hexosaminides.</text>
        <dbReference type="EC" id="3.2.1.52"/>
    </reaction>
</comment>
<dbReference type="InterPro" id="IPR025705">
    <property type="entry name" value="Beta_hexosaminidase_sua/sub"/>
</dbReference>
<evidence type="ECO:0000256" key="4">
    <source>
        <dbReference type="ARBA" id="ARBA00022801"/>
    </source>
</evidence>
<sequence>MDFRVDLAVLSESNQSTRLGLTLYNLSEEELSEWTLLLILDQTIVPESVNHGRLAQVGSFCTLDPNCKTLAVNDHFYCEFDIQPRPIRFHSDGIREAVIKQANINNMLAVTISPMTPMPEFKTASDLCDSPLPKTALIPLPSKISHQTGHFHLSSRSQIKLDSSQATSASLWLNHELQCRFGYQFTTNGENDLVFFANERLDVDQYKITVSKTGIRVEANSPSGFIHASATLLQLFQPCHRTHRLCIPYVHIMDAPRFKYRGMMLDCARHFHSVLSIKRLINQLASYKFNVFHWHLTDDEGWRLEINAFPQLTQIGAYRGHSTSLEPQFSHLSCVYGGYYTQAQVLDIIDYANQRGVAIIPEIDIPSHCRAAIRSLPDLLVDTNDTSSYLSVQHYSDNVLSPALAGTYQFLDRVLEEVATLFPAPWIHIGADEIPDGVWLNSPSCQTLMRSKGYRSTKDLQGHLFRYIEEKLHSLGKRMLGWEEVRLGGKISKKTVLYSWSNEEAALKSAKQGFDVVLQPAQFTYLDMVQDEAPQEPGMHWAGVISLEKAYGYEPLANIKDDDPIHQHVWGVQCALWSEHAIHQQQLDYMIFPRLSALAEVCWTQKKLRNWQDYRSRLIAHLPNLDQQNIGYRHP</sequence>
<dbReference type="EMBL" id="JAUFQC010000001">
    <property type="protein sequence ID" value="MDN3609088.1"/>
    <property type="molecule type" value="Genomic_DNA"/>
</dbReference>
<dbReference type="InterPro" id="IPR015882">
    <property type="entry name" value="HEX_bac_N"/>
</dbReference>
<keyword evidence="4" id="KW-0378">Hydrolase</keyword>
<dbReference type="InterPro" id="IPR015883">
    <property type="entry name" value="Glyco_hydro_20_cat"/>
</dbReference>
<dbReference type="Proteomes" id="UP001238540">
    <property type="component" value="Unassembled WGS sequence"/>
</dbReference>
<dbReference type="SUPFAM" id="SSF55545">
    <property type="entry name" value="beta-N-acetylhexosaminidase-like domain"/>
    <property type="match status" value="1"/>
</dbReference>
<dbReference type="PRINTS" id="PR00738">
    <property type="entry name" value="GLHYDRLASE20"/>
</dbReference>
<keyword evidence="5" id="KW-0326">Glycosidase</keyword>
<name>A0ABT8BQW3_9VIBR</name>
<comment type="similarity">
    <text evidence="2">Belongs to the glycosyl hydrolase 20 family.</text>
</comment>
<evidence type="ECO:0000259" key="8">
    <source>
        <dbReference type="Pfam" id="PF00728"/>
    </source>
</evidence>
<feature type="domain" description="Beta-hexosaminidase bacterial type N-terminal" evidence="9">
    <location>
        <begin position="135"/>
        <end position="255"/>
    </location>
</feature>
<evidence type="ECO:0000256" key="2">
    <source>
        <dbReference type="ARBA" id="ARBA00006285"/>
    </source>
</evidence>
<dbReference type="PANTHER" id="PTHR22600:SF57">
    <property type="entry name" value="BETA-N-ACETYLHEXOSAMINIDASE"/>
    <property type="match status" value="1"/>
</dbReference>
<accession>A0ABT8BQW3</accession>